<dbReference type="GO" id="GO:0044718">
    <property type="term" value="P:siderophore transmembrane transport"/>
    <property type="evidence" value="ECO:0007669"/>
    <property type="project" value="TreeGrafter"/>
</dbReference>
<reference evidence="15" key="1">
    <citation type="submission" date="2022-10" db="EMBL/GenBank/DDBJ databases">
        <authorList>
            <person name="Koch H."/>
        </authorList>
    </citation>
    <scope>NUCLEOTIDE SEQUENCE</scope>
    <source>
        <strain evidence="15">DNF</strain>
    </source>
</reference>
<organism evidence="15 16">
    <name type="scientific">Nitrospira tepida</name>
    <dbReference type="NCBI Taxonomy" id="2973512"/>
    <lineage>
        <taxon>Bacteria</taxon>
        <taxon>Pseudomonadati</taxon>
        <taxon>Nitrospirota</taxon>
        <taxon>Nitrospiria</taxon>
        <taxon>Nitrospirales</taxon>
        <taxon>Nitrospiraceae</taxon>
        <taxon>Nitrospira</taxon>
    </lineage>
</organism>
<keyword evidence="6 11" id="KW-0798">TonB box</keyword>
<proteinExistence type="inferred from homology"/>
<evidence type="ECO:0000256" key="5">
    <source>
        <dbReference type="ARBA" id="ARBA00022729"/>
    </source>
</evidence>
<gene>
    <name evidence="15" type="ORF">DNFV4_00844</name>
</gene>
<dbReference type="InterPro" id="IPR036942">
    <property type="entry name" value="Beta-barrel_TonB_sf"/>
</dbReference>
<feature type="chain" id="PRO_5041735845" description="TonB-dependent receptor" evidence="12">
    <location>
        <begin position="24"/>
        <end position="659"/>
    </location>
</feature>
<evidence type="ECO:0000256" key="1">
    <source>
        <dbReference type="ARBA" id="ARBA00004571"/>
    </source>
</evidence>
<evidence type="ECO:0000256" key="8">
    <source>
        <dbReference type="ARBA" id="ARBA00023170"/>
    </source>
</evidence>
<evidence type="ECO:0008006" key="17">
    <source>
        <dbReference type="Google" id="ProtNLM"/>
    </source>
</evidence>
<dbReference type="KEGG" id="nti:DNFV4_00844"/>
<dbReference type="Proteomes" id="UP001179121">
    <property type="component" value="Chromosome"/>
</dbReference>
<evidence type="ECO:0000256" key="4">
    <source>
        <dbReference type="ARBA" id="ARBA00022692"/>
    </source>
</evidence>
<evidence type="ECO:0000256" key="9">
    <source>
        <dbReference type="ARBA" id="ARBA00023237"/>
    </source>
</evidence>
<dbReference type="Gene3D" id="2.40.170.20">
    <property type="entry name" value="TonB-dependent receptor, beta-barrel domain"/>
    <property type="match status" value="1"/>
</dbReference>
<dbReference type="InterPro" id="IPR037066">
    <property type="entry name" value="Plug_dom_sf"/>
</dbReference>
<keyword evidence="9 10" id="KW-0998">Cell outer membrane</keyword>
<dbReference type="PROSITE" id="PS52016">
    <property type="entry name" value="TONB_DEPENDENT_REC_3"/>
    <property type="match status" value="1"/>
</dbReference>
<feature type="signal peptide" evidence="12">
    <location>
        <begin position="1"/>
        <end position="23"/>
    </location>
</feature>
<dbReference type="Pfam" id="PF00593">
    <property type="entry name" value="TonB_dep_Rec_b-barrel"/>
    <property type="match status" value="1"/>
</dbReference>
<protein>
    <recommendedName>
        <fullName evidence="17">TonB-dependent receptor</fullName>
    </recommendedName>
</protein>
<evidence type="ECO:0000256" key="2">
    <source>
        <dbReference type="ARBA" id="ARBA00022448"/>
    </source>
</evidence>
<keyword evidence="16" id="KW-1185">Reference proteome</keyword>
<evidence type="ECO:0000259" key="13">
    <source>
        <dbReference type="Pfam" id="PF00593"/>
    </source>
</evidence>
<feature type="domain" description="TonB-dependent receptor plug" evidence="14">
    <location>
        <begin position="63"/>
        <end position="162"/>
    </location>
</feature>
<evidence type="ECO:0000313" key="15">
    <source>
        <dbReference type="EMBL" id="CAI4030416.1"/>
    </source>
</evidence>
<sequence>MFVTWLLIMCLIGILVMDSPAGAAESQETKDLFAFMGEEQNPELFQMGELVPSTEQTLGPTSQVFEVTAQDILDQNARSVADALRFVPGLFLSVGGGKNPSSAVIRGLTVRQTIVFIDGRPVYDPFFGDVDLNNLPIDNVDKIKVVKGPVDAAYGPNAIGSVINIVTKRGTAVPTTRLTASYESHNTQDYWLQHGGRKGGFNYFLAGSYRRSNGFPLSSDFQPTPVQPNDFRENSAYEKGNISLNLGYDFSKTSRIAFQAGYYSADLENPVNINLQSGGRLGGGLNFTNFPTWKRQYLDLYGTTRLFDRLELRGNVYYDRFSNDLVFYPNQLFSQYTDISRDRNDVYGTNLQAAYDLTKQVRFKAGTFLKQDRHQREGVNPAFTEDQESFTTDFFAEAEYAPVSNLLFTAGLNYDMLYVQRRTIDSVNPRGSVVYQPFTSTRLHAAIGDKSRLPRLLNVFSGIGNPELKPERNFAVEAGADQYFWGDRVQVSVTWFRNDLRDVIGFVRLPGNVTQDQNLTSLLSQGIETGVTARLVKGLSMSADYTYTNIDFESRGQAPGTTYYHQVNSRLIYQAPFGLSGFLQLSYIDGSPFTNADFSPGRLPTYTNFFLLNGKLMYEVRKGLKPYLAFENLLDSDYARNPGFPEPGRRIFIGLHASF</sequence>
<dbReference type="Gene3D" id="2.170.130.10">
    <property type="entry name" value="TonB-dependent receptor, plug domain"/>
    <property type="match status" value="1"/>
</dbReference>
<keyword evidence="3 10" id="KW-1134">Transmembrane beta strand</keyword>
<dbReference type="InterPro" id="IPR012910">
    <property type="entry name" value="Plug_dom"/>
</dbReference>
<dbReference type="InterPro" id="IPR000531">
    <property type="entry name" value="Beta-barrel_TonB"/>
</dbReference>
<evidence type="ECO:0000256" key="7">
    <source>
        <dbReference type="ARBA" id="ARBA00023136"/>
    </source>
</evidence>
<dbReference type="SUPFAM" id="SSF56935">
    <property type="entry name" value="Porins"/>
    <property type="match status" value="1"/>
</dbReference>
<evidence type="ECO:0000256" key="12">
    <source>
        <dbReference type="SAM" id="SignalP"/>
    </source>
</evidence>
<feature type="domain" description="TonB-dependent receptor-like beta-barrel" evidence="13">
    <location>
        <begin position="205"/>
        <end position="633"/>
    </location>
</feature>
<dbReference type="RefSeq" id="WP_289267407.1">
    <property type="nucleotide sequence ID" value="NZ_OX365700.1"/>
</dbReference>
<evidence type="ECO:0000256" key="11">
    <source>
        <dbReference type="RuleBase" id="RU003357"/>
    </source>
</evidence>
<keyword evidence="7 10" id="KW-0472">Membrane</keyword>
<evidence type="ECO:0000259" key="14">
    <source>
        <dbReference type="Pfam" id="PF07715"/>
    </source>
</evidence>
<evidence type="ECO:0000256" key="10">
    <source>
        <dbReference type="PROSITE-ProRule" id="PRU01360"/>
    </source>
</evidence>
<dbReference type="GO" id="GO:0009279">
    <property type="term" value="C:cell outer membrane"/>
    <property type="evidence" value="ECO:0007669"/>
    <property type="project" value="UniProtKB-SubCell"/>
</dbReference>
<evidence type="ECO:0000256" key="3">
    <source>
        <dbReference type="ARBA" id="ARBA00022452"/>
    </source>
</evidence>
<evidence type="ECO:0000256" key="6">
    <source>
        <dbReference type="ARBA" id="ARBA00023077"/>
    </source>
</evidence>
<dbReference type="AlphaFoldDB" id="A0AA86MWM4"/>
<accession>A0AA86MWM4</accession>
<name>A0AA86MWM4_9BACT</name>
<dbReference type="InterPro" id="IPR039426">
    <property type="entry name" value="TonB-dep_rcpt-like"/>
</dbReference>
<keyword evidence="2 10" id="KW-0813">Transport</keyword>
<dbReference type="CDD" id="cd01347">
    <property type="entry name" value="ligand_gated_channel"/>
    <property type="match status" value="1"/>
</dbReference>
<keyword evidence="4 10" id="KW-0812">Transmembrane</keyword>
<dbReference type="EMBL" id="OX365700">
    <property type="protein sequence ID" value="CAI4030416.1"/>
    <property type="molecule type" value="Genomic_DNA"/>
</dbReference>
<keyword evidence="8" id="KW-0675">Receptor</keyword>
<evidence type="ECO:0000313" key="16">
    <source>
        <dbReference type="Proteomes" id="UP001179121"/>
    </source>
</evidence>
<keyword evidence="5 12" id="KW-0732">Signal</keyword>
<comment type="subcellular location">
    <subcellularLocation>
        <location evidence="1 10">Cell outer membrane</location>
        <topology evidence="1 10">Multi-pass membrane protein</topology>
    </subcellularLocation>
</comment>
<dbReference type="Pfam" id="PF07715">
    <property type="entry name" value="Plug"/>
    <property type="match status" value="1"/>
</dbReference>
<dbReference type="PANTHER" id="PTHR30069:SF29">
    <property type="entry name" value="HEMOGLOBIN AND HEMOGLOBIN-HAPTOGLOBIN-BINDING PROTEIN 1-RELATED"/>
    <property type="match status" value="1"/>
</dbReference>
<dbReference type="GO" id="GO:0015344">
    <property type="term" value="F:siderophore uptake transmembrane transporter activity"/>
    <property type="evidence" value="ECO:0007669"/>
    <property type="project" value="TreeGrafter"/>
</dbReference>
<dbReference type="PANTHER" id="PTHR30069">
    <property type="entry name" value="TONB-DEPENDENT OUTER MEMBRANE RECEPTOR"/>
    <property type="match status" value="1"/>
</dbReference>
<comment type="similarity">
    <text evidence="10 11">Belongs to the TonB-dependent receptor family.</text>
</comment>